<protein>
    <submittedName>
        <fullName evidence="7">Unannotated protein</fullName>
    </submittedName>
</protein>
<evidence type="ECO:0000256" key="4">
    <source>
        <dbReference type="ARBA" id="ARBA00022827"/>
    </source>
</evidence>
<dbReference type="GO" id="GO:0016491">
    <property type="term" value="F:oxidoreductase activity"/>
    <property type="evidence" value="ECO:0007669"/>
    <property type="project" value="UniProtKB-KW"/>
</dbReference>
<organism evidence="7">
    <name type="scientific">freshwater metagenome</name>
    <dbReference type="NCBI Taxonomy" id="449393"/>
    <lineage>
        <taxon>unclassified sequences</taxon>
        <taxon>metagenomes</taxon>
        <taxon>ecological metagenomes</taxon>
    </lineage>
</organism>
<dbReference type="InterPro" id="IPR016164">
    <property type="entry name" value="FAD-linked_Oxase-like_C"/>
</dbReference>
<sequence length="510" mass="52776">MVAISTAQSTHFVGNYRSEPLASSETTQTSTVTPVILELMAAPTSTFVHLSPIIDDLMRALGTDAVVTDPDILESFRHDAAALCESALPLAAVLPSTEAHVQAIMRIASAHRIPVVPQGALTGLAGAANAGVGVIALNTRRMNAIVELDVVNRTAVVQPGVTNKELKDAALQQGLTYLPDPSSWEASTIGGNIATNAGGLCCVKYGVTARFVRGLRVVLADGRATFVGRRTVKGVAGLSLAELFVGSEGTLGIITEATVGLEFPAATPLTMAATFPSTVAAGEAVSRIRAAGITPSLFELLDRTTIAAIDAYARMDFGTDAAAVLIAQSDIGAGAVEELEAIAALCTESGATDVAVAEGEVESEQLVQARRLAYPALERLGSPLVDDVSVPISQLAAMIDEVGLVADRLGIVIGVVGHAGDGNIHPTVIVDPLDPASLVKAHRAFDEIAAFALSLGGTITGEHGVGLLKRDLLETELDPVAAELQRGIKELLDPHYLLNPGKVLTARPRA</sequence>
<dbReference type="Gene3D" id="3.30.465.10">
    <property type="match status" value="1"/>
</dbReference>
<dbReference type="SUPFAM" id="SSF55103">
    <property type="entry name" value="FAD-linked oxidases, C-terminal domain"/>
    <property type="match status" value="1"/>
</dbReference>
<evidence type="ECO:0000256" key="3">
    <source>
        <dbReference type="ARBA" id="ARBA00022630"/>
    </source>
</evidence>
<keyword evidence="5" id="KW-0560">Oxidoreductase</keyword>
<dbReference type="SUPFAM" id="SSF56176">
    <property type="entry name" value="FAD-binding/transporter-associated domain-like"/>
    <property type="match status" value="1"/>
</dbReference>
<dbReference type="InterPro" id="IPR006094">
    <property type="entry name" value="Oxid_FAD_bind_N"/>
</dbReference>
<dbReference type="PANTHER" id="PTHR42934:SF2">
    <property type="entry name" value="GLYCOLATE OXIDASE SUBUNIT GLCD"/>
    <property type="match status" value="1"/>
</dbReference>
<proteinExistence type="inferred from homology"/>
<feature type="domain" description="FAD-binding PCMH-type" evidence="6">
    <location>
        <begin position="85"/>
        <end position="264"/>
    </location>
</feature>
<comment type="cofactor">
    <cofactor evidence="1">
        <name>FAD</name>
        <dbReference type="ChEBI" id="CHEBI:57692"/>
    </cofactor>
</comment>
<dbReference type="GO" id="GO:0071949">
    <property type="term" value="F:FAD binding"/>
    <property type="evidence" value="ECO:0007669"/>
    <property type="project" value="InterPro"/>
</dbReference>
<dbReference type="Pfam" id="PF02913">
    <property type="entry name" value="FAD-oxidase_C"/>
    <property type="match status" value="1"/>
</dbReference>
<gene>
    <name evidence="7" type="ORF">UFOPK3472_04041</name>
</gene>
<accession>A0A6J7IJ77</accession>
<dbReference type="AlphaFoldDB" id="A0A6J7IJ77"/>
<evidence type="ECO:0000259" key="6">
    <source>
        <dbReference type="PROSITE" id="PS51387"/>
    </source>
</evidence>
<dbReference type="FunFam" id="3.30.70.2740:FF:000001">
    <property type="entry name" value="D-lactate dehydrogenase mitochondrial"/>
    <property type="match status" value="1"/>
</dbReference>
<evidence type="ECO:0000256" key="5">
    <source>
        <dbReference type="ARBA" id="ARBA00023002"/>
    </source>
</evidence>
<comment type="similarity">
    <text evidence="2">Belongs to the FAD-binding oxidoreductase/transferase type 4 family.</text>
</comment>
<dbReference type="Gene3D" id="1.10.45.10">
    <property type="entry name" value="Vanillyl-alcohol Oxidase, Chain A, domain 4"/>
    <property type="match status" value="1"/>
</dbReference>
<reference evidence="7" key="1">
    <citation type="submission" date="2020-05" db="EMBL/GenBank/DDBJ databases">
        <authorList>
            <person name="Chiriac C."/>
            <person name="Salcher M."/>
            <person name="Ghai R."/>
            <person name="Kavagutti S V."/>
        </authorList>
    </citation>
    <scope>NUCLEOTIDE SEQUENCE</scope>
</reference>
<evidence type="ECO:0000256" key="1">
    <source>
        <dbReference type="ARBA" id="ARBA00001974"/>
    </source>
</evidence>
<evidence type="ECO:0000313" key="7">
    <source>
        <dbReference type="EMBL" id="CAB4930157.1"/>
    </source>
</evidence>
<dbReference type="PANTHER" id="PTHR42934">
    <property type="entry name" value="GLYCOLATE OXIDASE SUBUNIT GLCD"/>
    <property type="match status" value="1"/>
</dbReference>
<evidence type="ECO:0000256" key="2">
    <source>
        <dbReference type="ARBA" id="ARBA00008000"/>
    </source>
</evidence>
<name>A0A6J7IJ77_9ZZZZ</name>
<keyword evidence="4" id="KW-0274">FAD</keyword>
<dbReference type="InterPro" id="IPR016166">
    <property type="entry name" value="FAD-bd_PCMH"/>
</dbReference>
<dbReference type="EMBL" id="CAFBLX010000462">
    <property type="protein sequence ID" value="CAB4930157.1"/>
    <property type="molecule type" value="Genomic_DNA"/>
</dbReference>
<dbReference type="InterPro" id="IPR016169">
    <property type="entry name" value="FAD-bd_PCMH_sub2"/>
</dbReference>
<dbReference type="InterPro" id="IPR036318">
    <property type="entry name" value="FAD-bd_PCMH-like_sf"/>
</dbReference>
<dbReference type="InterPro" id="IPR051914">
    <property type="entry name" value="FAD-linked_OxidoTrans_Type4"/>
</dbReference>
<keyword evidence="3" id="KW-0285">Flavoprotein</keyword>
<dbReference type="InterPro" id="IPR016171">
    <property type="entry name" value="Vanillyl_alc_oxidase_C-sub2"/>
</dbReference>
<dbReference type="PROSITE" id="PS51387">
    <property type="entry name" value="FAD_PCMH"/>
    <property type="match status" value="1"/>
</dbReference>
<dbReference type="InterPro" id="IPR004113">
    <property type="entry name" value="FAD-bd_oxidored_4_C"/>
</dbReference>
<dbReference type="FunFam" id="1.10.45.10:FF:000001">
    <property type="entry name" value="D-lactate dehydrogenase mitochondrial"/>
    <property type="match status" value="1"/>
</dbReference>
<dbReference type="Pfam" id="PF01565">
    <property type="entry name" value="FAD_binding_4"/>
    <property type="match status" value="1"/>
</dbReference>
<dbReference type="Gene3D" id="3.30.70.2740">
    <property type="match status" value="1"/>
</dbReference>